<comment type="caution">
    <text evidence="2">The sequence shown here is derived from an EMBL/GenBank/DDBJ whole genome shotgun (WGS) entry which is preliminary data.</text>
</comment>
<dbReference type="AlphaFoldDB" id="A0AAE3Y8B4"/>
<sequence>MMTLPFLTFALAFWLGWKNRRKPAIILFVVSILLVIVVAKYHITNELNLQF</sequence>
<organism evidence="2 3">
    <name type="scientific">Chryseobacterium rhizosphaerae</name>
    <dbReference type="NCBI Taxonomy" id="395937"/>
    <lineage>
        <taxon>Bacteria</taxon>
        <taxon>Pseudomonadati</taxon>
        <taxon>Bacteroidota</taxon>
        <taxon>Flavobacteriia</taxon>
        <taxon>Flavobacteriales</taxon>
        <taxon>Weeksellaceae</taxon>
        <taxon>Chryseobacterium group</taxon>
        <taxon>Chryseobacterium</taxon>
    </lineage>
</organism>
<dbReference type="RefSeq" id="WP_428171237.1">
    <property type="nucleotide sequence ID" value="NZ_JBLZYT010000026.1"/>
</dbReference>
<keyword evidence="1" id="KW-1133">Transmembrane helix</keyword>
<keyword evidence="1" id="KW-0472">Membrane</keyword>
<dbReference type="InterPro" id="IPR046035">
    <property type="entry name" value="DUF5993"/>
</dbReference>
<name>A0AAE3Y8B4_9FLAO</name>
<evidence type="ECO:0000313" key="3">
    <source>
        <dbReference type="Proteomes" id="UP001184861"/>
    </source>
</evidence>
<dbReference type="EMBL" id="JAVDQY010000001">
    <property type="protein sequence ID" value="MDR6525341.1"/>
    <property type="molecule type" value="Genomic_DNA"/>
</dbReference>
<gene>
    <name evidence="2" type="ORF">J2787_000711</name>
</gene>
<reference evidence="2" key="1">
    <citation type="submission" date="2023-07" db="EMBL/GenBank/DDBJ databases">
        <title>Sorghum-associated microbial communities from plants grown in Nebraska, USA.</title>
        <authorList>
            <person name="Schachtman D."/>
        </authorList>
    </citation>
    <scope>NUCLEOTIDE SEQUENCE</scope>
    <source>
        <strain evidence="2">DS2360</strain>
    </source>
</reference>
<accession>A0AAE3Y8B4</accession>
<protein>
    <submittedName>
        <fullName evidence="2">Uncharacterized protein</fullName>
    </submittedName>
</protein>
<evidence type="ECO:0000313" key="2">
    <source>
        <dbReference type="EMBL" id="MDR6525341.1"/>
    </source>
</evidence>
<dbReference type="Proteomes" id="UP001184861">
    <property type="component" value="Unassembled WGS sequence"/>
</dbReference>
<keyword evidence="1" id="KW-0812">Transmembrane</keyword>
<dbReference type="Pfam" id="PF19455">
    <property type="entry name" value="DUF5993"/>
    <property type="match status" value="1"/>
</dbReference>
<proteinExistence type="predicted"/>
<feature type="transmembrane region" description="Helical" evidence="1">
    <location>
        <begin position="24"/>
        <end position="43"/>
    </location>
</feature>
<evidence type="ECO:0000256" key="1">
    <source>
        <dbReference type="SAM" id="Phobius"/>
    </source>
</evidence>